<protein>
    <submittedName>
        <fullName evidence="1">Uncharacterized protein</fullName>
    </submittedName>
</protein>
<name>A0ABY0Z5S8_9PSED</name>
<organism evidence="1 2">
    <name type="scientific">Pseudomonas kilonensis</name>
    <dbReference type="NCBI Taxonomy" id="132476"/>
    <lineage>
        <taxon>Bacteria</taxon>
        <taxon>Pseudomonadati</taxon>
        <taxon>Pseudomonadota</taxon>
        <taxon>Gammaproteobacteria</taxon>
        <taxon>Pseudomonadales</taxon>
        <taxon>Pseudomonadaceae</taxon>
        <taxon>Pseudomonas</taxon>
    </lineage>
</organism>
<dbReference type="EMBL" id="FNTT01000002">
    <property type="protein sequence ID" value="SEE33594.1"/>
    <property type="molecule type" value="Genomic_DNA"/>
</dbReference>
<accession>A0ABY0Z5S8</accession>
<evidence type="ECO:0000313" key="2">
    <source>
        <dbReference type="Proteomes" id="UP000183915"/>
    </source>
</evidence>
<comment type="caution">
    <text evidence="1">The sequence shown here is derived from an EMBL/GenBank/DDBJ whole genome shotgun (WGS) entry which is preliminary data.</text>
</comment>
<proteinExistence type="predicted"/>
<keyword evidence="2" id="KW-1185">Reference proteome</keyword>
<evidence type="ECO:0000313" key="1">
    <source>
        <dbReference type="EMBL" id="SEE33594.1"/>
    </source>
</evidence>
<gene>
    <name evidence="1" type="ORF">SAMN04490188_3441</name>
</gene>
<sequence>MLSMQPQAFTPAPLSRPNQTTLVCAAAWADLHRRQGACAQRDLPLL</sequence>
<dbReference type="Proteomes" id="UP000183915">
    <property type="component" value="Unassembled WGS sequence"/>
</dbReference>
<reference evidence="1 2" key="1">
    <citation type="submission" date="2016-10" db="EMBL/GenBank/DDBJ databases">
        <authorList>
            <person name="Varghese N."/>
            <person name="Submissions S."/>
        </authorList>
    </citation>
    <scope>NUCLEOTIDE SEQUENCE [LARGE SCALE GENOMIC DNA]</scope>
    <source>
        <strain evidence="1 2">BS3780</strain>
    </source>
</reference>